<organism evidence="1 2">
    <name type="scientific">Smallanthus sonchifolius</name>
    <dbReference type="NCBI Taxonomy" id="185202"/>
    <lineage>
        <taxon>Eukaryota</taxon>
        <taxon>Viridiplantae</taxon>
        <taxon>Streptophyta</taxon>
        <taxon>Embryophyta</taxon>
        <taxon>Tracheophyta</taxon>
        <taxon>Spermatophyta</taxon>
        <taxon>Magnoliopsida</taxon>
        <taxon>eudicotyledons</taxon>
        <taxon>Gunneridae</taxon>
        <taxon>Pentapetalae</taxon>
        <taxon>asterids</taxon>
        <taxon>campanulids</taxon>
        <taxon>Asterales</taxon>
        <taxon>Asteraceae</taxon>
        <taxon>Asteroideae</taxon>
        <taxon>Heliantheae alliance</taxon>
        <taxon>Millerieae</taxon>
        <taxon>Smallanthus</taxon>
    </lineage>
</organism>
<evidence type="ECO:0000313" key="2">
    <source>
        <dbReference type="Proteomes" id="UP001056120"/>
    </source>
</evidence>
<sequence length="320" mass="36998">MDSFISKLGSFDWLLKSKLGSFDRRQHLFDVDMLLNDECEGLEKIDENQEEKEQGEEEDDEEVVITGERKDYNNSSYDDDNSGGTGGVGGSGKTIEDAEQEIPTNTEYKKYEYEQQKTYVEEDGSVIGKLNMLVDERELFTVSEDIESPYKRQKTSKIDKSTWWTVTEKLSIVEKITQTIKTSKIDKSISMDDIRELSQLKMINPSNNSFAANFEEFLKRECGKAKFEKFKPQNHLPEVRVFDPVDLCSFSDDDLKILYKNPIRCDMSMKIKTESKFYMRVVARCLSRRHEAEVIKKRLAALDAKKLSVKVKTKPSKDNF</sequence>
<keyword evidence="2" id="KW-1185">Reference proteome</keyword>
<proteinExistence type="predicted"/>
<reference evidence="2" key="1">
    <citation type="journal article" date="2022" name="Mol. Ecol. Resour.">
        <title>The genomes of chicory, endive, great burdock and yacon provide insights into Asteraceae palaeo-polyploidization history and plant inulin production.</title>
        <authorList>
            <person name="Fan W."/>
            <person name="Wang S."/>
            <person name="Wang H."/>
            <person name="Wang A."/>
            <person name="Jiang F."/>
            <person name="Liu H."/>
            <person name="Zhao H."/>
            <person name="Xu D."/>
            <person name="Zhang Y."/>
        </authorList>
    </citation>
    <scope>NUCLEOTIDE SEQUENCE [LARGE SCALE GENOMIC DNA]</scope>
    <source>
        <strain evidence="2">cv. Yunnan</strain>
    </source>
</reference>
<dbReference type="EMBL" id="CM042023">
    <property type="protein sequence ID" value="KAI3814385.1"/>
    <property type="molecule type" value="Genomic_DNA"/>
</dbReference>
<comment type="caution">
    <text evidence="1">The sequence shown here is derived from an EMBL/GenBank/DDBJ whole genome shotgun (WGS) entry which is preliminary data.</text>
</comment>
<evidence type="ECO:0000313" key="1">
    <source>
        <dbReference type="EMBL" id="KAI3814385.1"/>
    </source>
</evidence>
<gene>
    <name evidence="1" type="ORF">L1987_19139</name>
</gene>
<protein>
    <submittedName>
        <fullName evidence="1">Uncharacterized protein</fullName>
    </submittedName>
</protein>
<name>A0ACB9J486_9ASTR</name>
<dbReference type="Proteomes" id="UP001056120">
    <property type="component" value="Linkage Group LG06"/>
</dbReference>
<accession>A0ACB9J486</accession>
<reference evidence="1 2" key="2">
    <citation type="journal article" date="2022" name="Mol. Ecol. Resour.">
        <title>The genomes of chicory, endive, great burdock and yacon provide insights into Asteraceae paleo-polyploidization history and plant inulin production.</title>
        <authorList>
            <person name="Fan W."/>
            <person name="Wang S."/>
            <person name="Wang H."/>
            <person name="Wang A."/>
            <person name="Jiang F."/>
            <person name="Liu H."/>
            <person name="Zhao H."/>
            <person name="Xu D."/>
            <person name="Zhang Y."/>
        </authorList>
    </citation>
    <scope>NUCLEOTIDE SEQUENCE [LARGE SCALE GENOMIC DNA]</scope>
    <source>
        <strain evidence="2">cv. Yunnan</strain>
        <tissue evidence="1">Leaves</tissue>
    </source>
</reference>